<evidence type="ECO:0000313" key="2">
    <source>
        <dbReference type="EMBL" id="MDS1003517.1"/>
    </source>
</evidence>
<keyword evidence="1" id="KW-0812">Transmembrane</keyword>
<dbReference type="EMBL" id="JARUIS010000010">
    <property type="protein sequence ID" value="MDS1003517.1"/>
    <property type="molecule type" value="Genomic_DNA"/>
</dbReference>
<reference evidence="2" key="1">
    <citation type="submission" date="2023-04" db="EMBL/GenBank/DDBJ databases">
        <title>Assessment of the microbiological origin of a defect in Grana Padano cheese.</title>
        <authorList>
            <person name="Zago M."/>
            <person name="Rossetti L."/>
            <person name="Bonvini B."/>
            <person name="Carminati D."/>
            <person name="Giraffa G."/>
        </authorList>
    </citation>
    <scope>NUCLEOTIDE SEQUENCE</scope>
    <source>
        <strain evidence="2">4990</strain>
    </source>
</reference>
<accession>A0AAE4JVX4</accession>
<protein>
    <submittedName>
        <fullName evidence="2">Uncharacterized protein</fullName>
    </submittedName>
</protein>
<keyword evidence="1" id="KW-1133">Transmembrane helix</keyword>
<evidence type="ECO:0000313" key="3">
    <source>
        <dbReference type="Proteomes" id="UP001182303"/>
    </source>
</evidence>
<organism evidence="2 3">
    <name type="scientific">Clostridium sporogenes</name>
    <dbReference type="NCBI Taxonomy" id="1509"/>
    <lineage>
        <taxon>Bacteria</taxon>
        <taxon>Bacillati</taxon>
        <taxon>Bacillota</taxon>
        <taxon>Clostridia</taxon>
        <taxon>Eubacteriales</taxon>
        <taxon>Clostridiaceae</taxon>
        <taxon>Clostridium</taxon>
    </lineage>
</organism>
<gene>
    <name evidence="2" type="ORF">P9J83_08410</name>
</gene>
<evidence type="ECO:0000256" key="1">
    <source>
        <dbReference type="SAM" id="Phobius"/>
    </source>
</evidence>
<feature type="transmembrane region" description="Helical" evidence="1">
    <location>
        <begin position="38"/>
        <end position="57"/>
    </location>
</feature>
<feature type="transmembrane region" description="Helical" evidence="1">
    <location>
        <begin position="6"/>
        <end position="26"/>
    </location>
</feature>
<name>A0AAE4JVX4_CLOSG</name>
<sequence length="103" mass="11327">MSEILFVGGSAAIMQLMYLVQQTALYKLTSMYGGDEQLVLIGVVALTILMFTFIPILGIKGTWLSSSVTDAIVFVLSIVLLAMEFKKLNNINSSENQNITYVK</sequence>
<keyword evidence="1" id="KW-0472">Membrane</keyword>
<proteinExistence type="predicted"/>
<comment type="caution">
    <text evidence="2">The sequence shown here is derived from an EMBL/GenBank/DDBJ whole genome shotgun (WGS) entry which is preliminary data.</text>
</comment>
<dbReference type="AlphaFoldDB" id="A0AAE4JVX4"/>
<feature type="transmembrane region" description="Helical" evidence="1">
    <location>
        <begin position="63"/>
        <end position="83"/>
    </location>
</feature>
<dbReference type="Proteomes" id="UP001182303">
    <property type="component" value="Unassembled WGS sequence"/>
</dbReference>